<name>W2SK41_NECAM</name>
<keyword evidence="3" id="KW-1185">Reference proteome</keyword>
<dbReference type="KEGG" id="nai:NECAME_05033"/>
<organism evidence="2 3">
    <name type="scientific">Necator americanus</name>
    <name type="common">Human hookworm</name>
    <dbReference type="NCBI Taxonomy" id="51031"/>
    <lineage>
        <taxon>Eukaryota</taxon>
        <taxon>Metazoa</taxon>
        <taxon>Ecdysozoa</taxon>
        <taxon>Nematoda</taxon>
        <taxon>Chromadorea</taxon>
        <taxon>Rhabditida</taxon>
        <taxon>Rhabditina</taxon>
        <taxon>Rhabditomorpha</taxon>
        <taxon>Strongyloidea</taxon>
        <taxon>Ancylostomatidae</taxon>
        <taxon>Bunostominae</taxon>
        <taxon>Necator</taxon>
    </lineage>
</organism>
<dbReference type="InterPro" id="IPR023631">
    <property type="entry name" value="Amidase_dom"/>
</dbReference>
<dbReference type="Proteomes" id="UP000053676">
    <property type="component" value="Unassembled WGS sequence"/>
</dbReference>
<dbReference type="OMA" id="QPASYCG"/>
<dbReference type="Gene3D" id="3.90.1300.10">
    <property type="entry name" value="Amidase signature (AS) domain"/>
    <property type="match status" value="1"/>
</dbReference>
<dbReference type="PANTHER" id="PTHR11895">
    <property type="entry name" value="TRANSAMIDASE"/>
    <property type="match status" value="1"/>
</dbReference>
<dbReference type="GO" id="GO:0030956">
    <property type="term" value="C:glutamyl-tRNA(Gln) amidotransferase complex"/>
    <property type="evidence" value="ECO:0007669"/>
    <property type="project" value="TreeGrafter"/>
</dbReference>
<evidence type="ECO:0000259" key="1">
    <source>
        <dbReference type="Pfam" id="PF01425"/>
    </source>
</evidence>
<dbReference type="InterPro" id="IPR036928">
    <property type="entry name" value="AS_sf"/>
</dbReference>
<dbReference type="SUPFAM" id="SSF75304">
    <property type="entry name" value="Amidase signature (AS) enzymes"/>
    <property type="match status" value="2"/>
</dbReference>
<dbReference type="STRING" id="51031.W2SK41"/>
<dbReference type="OrthoDB" id="421993at2759"/>
<dbReference type="GO" id="GO:0050567">
    <property type="term" value="F:glutaminyl-tRNA synthase (glutamine-hydrolyzing) activity"/>
    <property type="evidence" value="ECO:0007669"/>
    <property type="project" value="TreeGrafter"/>
</dbReference>
<dbReference type="EMBL" id="KI669016">
    <property type="protein sequence ID" value="ETN69975.1"/>
    <property type="molecule type" value="Genomic_DNA"/>
</dbReference>
<reference evidence="3" key="1">
    <citation type="journal article" date="2014" name="Nat. Genet.">
        <title>Genome of the human hookworm Necator americanus.</title>
        <authorList>
            <person name="Tang Y.T."/>
            <person name="Gao X."/>
            <person name="Rosa B.A."/>
            <person name="Abubucker S."/>
            <person name="Hallsworth-Pepin K."/>
            <person name="Martin J."/>
            <person name="Tyagi R."/>
            <person name="Heizer E."/>
            <person name="Zhang X."/>
            <person name="Bhonagiri-Palsikar V."/>
            <person name="Minx P."/>
            <person name="Warren W.C."/>
            <person name="Wang Q."/>
            <person name="Zhan B."/>
            <person name="Hotez P.J."/>
            <person name="Sternberg P.W."/>
            <person name="Dougall A."/>
            <person name="Gaze S.T."/>
            <person name="Mulvenna J."/>
            <person name="Sotillo J."/>
            <person name="Ranganathan S."/>
            <person name="Rabelo E.M."/>
            <person name="Wilson R.K."/>
            <person name="Felgner P.L."/>
            <person name="Bethony J."/>
            <person name="Hawdon J.M."/>
            <person name="Gasser R.B."/>
            <person name="Loukas A."/>
            <person name="Mitreva M."/>
        </authorList>
    </citation>
    <scope>NUCLEOTIDE SEQUENCE [LARGE SCALE GENOMIC DNA]</scope>
</reference>
<accession>W2SK41</accession>
<gene>
    <name evidence="2" type="ORF">NECAME_05033</name>
</gene>
<dbReference type="AlphaFoldDB" id="W2SK41"/>
<proteinExistence type="predicted"/>
<dbReference type="GO" id="GO:0005739">
    <property type="term" value="C:mitochondrion"/>
    <property type="evidence" value="ECO:0007669"/>
    <property type="project" value="TreeGrafter"/>
</dbReference>
<dbReference type="PANTHER" id="PTHR11895:SF7">
    <property type="entry name" value="GLUTAMYL-TRNA(GLN) AMIDOTRANSFERASE SUBUNIT A, MITOCHONDRIAL"/>
    <property type="match status" value="1"/>
</dbReference>
<sequence>MQRIEAAIECAVKSRRYGALITETFDLARSQAQSAVAKGLTPFPVVVKDCFACIGGCIIGKGNMDEFCMGTSSVLGHFGPVKSGLTVCCIFNLATHEPRHGRSVRILTCLFSSSYAELEVENVIYCSGLGSDTGGSSRNPAAFNGIFGLKPTYGVLSRHGLVPLVCFYYWRVKVRFVHTNVSYRSSISARYFILSYLASFLEAMSGIDKRDSTSIELSSSDKCSSVVGLRIGIPKEYHNEFLSDDAWRVWNHAANTFQRHGAKIVELSLPNTKYSLVCYQIISAVDIASNMARYDSIEYGHRSKNEKSTFDLYASSRSEAFNTVVKRRIMAGNYFLMRENRKKFFTKALRVRRKIASEIFEAFNSVDILLTPTATGSSPLFSKLRQGFYKREDQDDFYTQPANLAGVPAISVPCGRSSDNLPIGVQLIGNLLKDRFICDVAQLLHDSTEDSWRWSNCIPTK</sequence>
<evidence type="ECO:0000313" key="3">
    <source>
        <dbReference type="Proteomes" id="UP000053676"/>
    </source>
</evidence>
<dbReference type="InterPro" id="IPR000120">
    <property type="entry name" value="Amidase"/>
</dbReference>
<protein>
    <submittedName>
        <fullName evidence="2">Amidase</fullName>
    </submittedName>
</protein>
<dbReference type="Pfam" id="PF01425">
    <property type="entry name" value="Amidase"/>
    <property type="match status" value="1"/>
</dbReference>
<evidence type="ECO:0000313" key="2">
    <source>
        <dbReference type="EMBL" id="ETN69975.1"/>
    </source>
</evidence>
<dbReference type="GO" id="GO:0070681">
    <property type="term" value="P:glutaminyl-tRNAGln biosynthesis via transamidation"/>
    <property type="evidence" value="ECO:0007669"/>
    <property type="project" value="TreeGrafter"/>
</dbReference>
<dbReference type="GO" id="GO:0032543">
    <property type="term" value="P:mitochondrial translation"/>
    <property type="evidence" value="ECO:0007669"/>
    <property type="project" value="TreeGrafter"/>
</dbReference>
<feature type="domain" description="Amidase" evidence="1">
    <location>
        <begin position="128"/>
        <end position="435"/>
    </location>
</feature>